<accession>A0A9W6ZML8</accession>
<dbReference type="AlphaFoldDB" id="A0A9W6ZML8"/>
<dbReference type="Proteomes" id="UP001162640">
    <property type="component" value="Unassembled WGS sequence"/>
</dbReference>
<evidence type="ECO:0000313" key="2">
    <source>
        <dbReference type="Proteomes" id="UP001162640"/>
    </source>
</evidence>
<sequence length="109" mass="11820">MGPGDGRVQGDEHLVWSLQRGVETFLFSALQLNSNTARFARCSHAASPMNSINTGKGQYAESEPIAVIYSPDAQSAQVLSALMSKLVPATSIYTVELDQDFFRLVIGDK</sequence>
<organism evidence="1 2">
    <name type="scientific">Triparma laevis f. inornata</name>
    <dbReference type="NCBI Taxonomy" id="1714386"/>
    <lineage>
        <taxon>Eukaryota</taxon>
        <taxon>Sar</taxon>
        <taxon>Stramenopiles</taxon>
        <taxon>Ochrophyta</taxon>
        <taxon>Bolidophyceae</taxon>
        <taxon>Parmales</taxon>
        <taxon>Triparmaceae</taxon>
        <taxon>Triparma</taxon>
    </lineage>
</organism>
<gene>
    <name evidence="1" type="ORF">TL16_g02304</name>
</gene>
<name>A0A9W6ZML8_9STRA</name>
<comment type="caution">
    <text evidence="1">The sequence shown here is derived from an EMBL/GenBank/DDBJ whole genome shotgun (WGS) entry which is preliminary data.</text>
</comment>
<protein>
    <submittedName>
        <fullName evidence="1">Uncharacterized protein</fullName>
    </submittedName>
</protein>
<reference evidence="2" key="1">
    <citation type="journal article" date="2023" name="Commun. Biol.">
        <title>Genome analysis of Parmales, the sister group of diatoms, reveals the evolutionary specialization of diatoms from phago-mixotrophs to photoautotrophs.</title>
        <authorList>
            <person name="Ban H."/>
            <person name="Sato S."/>
            <person name="Yoshikawa S."/>
            <person name="Yamada K."/>
            <person name="Nakamura Y."/>
            <person name="Ichinomiya M."/>
            <person name="Sato N."/>
            <person name="Blanc-Mathieu R."/>
            <person name="Endo H."/>
            <person name="Kuwata A."/>
            <person name="Ogata H."/>
        </authorList>
    </citation>
    <scope>NUCLEOTIDE SEQUENCE [LARGE SCALE GENOMIC DNA]</scope>
</reference>
<dbReference type="EMBL" id="BLQM01000056">
    <property type="protein sequence ID" value="GMH57162.1"/>
    <property type="molecule type" value="Genomic_DNA"/>
</dbReference>
<evidence type="ECO:0000313" key="1">
    <source>
        <dbReference type="EMBL" id="GMH57162.1"/>
    </source>
</evidence>
<proteinExistence type="predicted"/>